<feature type="transmembrane region" description="Helical" evidence="11">
    <location>
        <begin position="255"/>
        <end position="275"/>
    </location>
</feature>
<keyword evidence="8" id="KW-1015">Disulfide bond</keyword>
<feature type="chain" id="PRO_5029609076" description="Ig-like domain-containing protein" evidence="12">
    <location>
        <begin position="33"/>
        <end position="302"/>
    </location>
</feature>
<dbReference type="InterPro" id="IPR036179">
    <property type="entry name" value="Ig-like_dom_sf"/>
</dbReference>
<evidence type="ECO:0000313" key="15">
    <source>
        <dbReference type="Proteomes" id="UP000007648"/>
    </source>
</evidence>
<reference evidence="14 15" key="1">
    <citation type="journal article" date="2011" name="Proc. Natl. Acad. Sci. U.S.A.">
        <title>Genetic diversity and population structure of the endangered marsupial Sarcophilus harrisii (Tasmanian devil).</title>
        <authorList>
            <person name="Miller W."/>
            <person name="Hayes V.M."/>
            <person name="Ratan A."/>
            <person name="Petersen D.C."/>
            <person name="Wittekindt N.E."/>
            <person name="Miller J."/>
            <person name="Walenz B."/>
            <person name="Knight J."/>
            <person name="Qi J."/>
            <person name="Zhao F."/>
            <person name="Wang Q."/>
            <person name="Bedoya-Reina O.C."/>
            <person name="Katiyar N."/>
            <person name="Tomsho L.P."/>
            <person name="Kasson L.M."/>
            <person name="Hardie R.A."/>
            <person name="Woodbridge P."/>
            <person name="Tindall E.A."/>
            <person name="Bertelsen M.F."/>
            <person name="Dixon D."/>
            <person name="Pyecroft S."/>
            <person name="Helgen K.M."/>
            <person name="Lesk A.M."/>
            <person name="Pringle T.H."/>
            <person name="Patterson N."/>
            <person name="Zhang Y."/>
            <person name="Kreiss A."/>
            <person name="Woods G.M."/>
            <person name="Jones M.E."/>
            <person name="Schuster S.C."/>
        </authorList>
    </citation>
    <scope>NUCLEOTIDE SEQUENCE [LARGE SCALE GENOMIC DNA]</scope>
</reference>
<evidence type="ECO:0000256" key="8">
    <source>
        <dbReference type="ARBA" id="ARBA00023157"/>
    </source>
</evidence>
<sequence>MSPFSPEPGPTMFPSVVTLLVFGLWLSQQIRAQEGTLPSPTLQADPGPLIPLKKPVTLRCQGFPGAERYRLRKEGSSQYRDVATTRREAEFPILSMVPNTTGSYQCLYKSQSHWSQPSEPLQLVMTDWYDKPSLSALPGPEVFLGNNVTLRCQSQKWFENYVLHKEGEAEYTQNEGKWYHSDFHLSEVTAAHQGSYRCYNFHIDTVYQWSAPSDPLELRIRVATDDPELPVSSKPLTPANSTVNAAAQNYTLGNLIRLGLAGLVLVVLGILLVEARWSRRGALRSWPEVTAQAAIPGQRARQ</sequence>
<name>A0A7N4NTU4_SARHA</name>
<evidence type="ECO:0000256" key="4">
    <source>
        <dbReference type="ARBA" id="ARBA00022729"/>
    </source>
</evidence>
<dbReference type="Pfam" id="PF13895">
    <property type="entry name" value="Ig_2"/>
    <property type="match status" value="1"/>
</dbReference>
<protein>
    <recommendedName>
        <fullName evidence="13">Ig-like domain-containing protein</fullName>
    </recommendedName>
</protein>
<reference evidence="14" key="3">
    <citation type="submission" date="2025-09" db="UniProtKB">
        <authorList>
            <consortium name="Ensembl"/>
        </authorList>
    </citation>
    <scope>IDENTIFICATION</scope>
</reference>
<dbReference type="FunFam" id="2.60.40.10:FF:000049">
    <property type="entry name" value="Leukocyte immunoglobulin-like receptor subfamily B member 1"/>
    <property type="match status" value="2"/>
</dbReference>
<keyword evidence="5" id="KW-0677">Repeat</keyword>
<dbReference type="Ensembl" id="ENSSHAT00000045133.1">
    <property type="protein sequence ID" value="ENSSHAP00000027689.1"/>
    <property type="gene ID" value="ENSSHAG00000005820.2"/>
</dbReference>
<evidence type="ECO:0000256" key="12">
    <source>
        <dbReference type="SAM" id="SignalP"/>
    </source>
</evidence>
<keyword evidence="4 12" id="KW-0732">Signal</keyword>
<evidence type="ECO:0000256" key="11">
    <source>
        <dbReference type="SAM" id="Phobius"/>
    </source>
</evidence>
<dbReference type="InterPro" id="IPR013783">
    <property type="entry name" value="Ig-like_fold"/>
</dbReference>
<reference evidence="14" key="2">
    <citation type="submission" date="2025-08" db="UniProtKB">
        <authorList>
            <consortium name="Ensembl"/>
        </authorList>
    </citation>
    <scope>IDENTIFICATION</scope>
</reference>
<keyword evidence="10" id="KW-0393">Immunoglobulin domain</keyword>
<feature type="signal peptide" evidence="12">
    <location>
        <begin position="1"/>
        <end position="32"/>
    </location>
</feature>
<dbReference type="GeneTree" id="ENSGT01100000263478"/>
<evidence type="ECO:0000256" key="6">
    <source>
        <dbReference type="ARBA" id="ARBA00022989"/>
    </source>
</evidence>
<keyword evidence="3 11" id="KW-0812">Transmembrane</keyword>
<keyword evidence="2" id="KW-1003">Cell membrane</keyword>
<feature type="domain" description="Ig-like" evidence="13">
    <location>
        <begin position="132"/>
        <end position="198"/>
    </location>
</feature>
<dbReference type="SUPFAM" id="SSF48726">
    <property type="entry name" value="Immunoglobulin"/>
    <property type="match status" value="2"/>
</dbReference>
<dbReference type="InterPro" id="IPR007110">
    <property type="entry name" value="Ig-like_dom"/>
</dbReference>
<evidence type="ECO:0000256" key="2">
    <source>
        <dbReference type="ARBA" id="ARBA00022475"/>
    </source>
</evidence>
<dbReference type="PANTHER" id="PTHR11738:SF179">
    <property type="entry name" value="LEUKOCYTE IMMUNOGLOBULIN-LIKE RECEPTOR SUBFAMILY A MEMBER 5"/>
    <property type="match status" value="1"/>
</dbReference>
<accession>A0A7N4NTU4</accession>
<comment type="subcellular location">
    <subcellularLocation>
        <location evidence="1">Cell membrane</location>
        <topology evidence="1">Single-pass membrane protein</topology>
    </subcellularLocation>
</comment>
<dbReference type="GeneID" id="100926039"/>
<dbReference type="OrthoDB" id="9450359at2759"/>
<organism evidence="14 15">
    <name type="scientific">Sarcophilus harrisii</name>
    <name type="common">Tasmanian devil</name>
    <name type="synonym">Sarcophilus laniarius</name>
    <dbReference type="NCBI Taxonomy" id="9305"/>
    <lineage>
        <taxon>Eukaryota</taxon>
        <taxon>Metazoa</taxon>
        <taxon>Chordata</taxon>
        <taxon>Craniata</taxon>
        <taxon>Vertebrata</taxon>
        <taxon>Euteleostomi</taxon>
        <taxon>Mammalia</taxon>
        <taxon>Metatheria</taxon>
        <taxon>Dasyuromorphia</taxon>
        <taxon>Dasyuridae</taxon>
        <taxon>Sarcophilus</taxon>
    </lineage>
</organism>
<dbReference type="RefSeq" id="XP_012401275.1">
    <property type="nucleotide sequence ID" value="XM_012545821.3"/>
</dbReference>
<evidence type="ECO:0000256" key="7">
    <source>
        <dbReference type="ARBA" id="ARBA00023136"/>
    </source>
</evidence>
<evidence type="ECO:0000256" key="5">
    <source>
        <dbReference type="ARBA" id="ARBA00022737"/>
    </source>
</evidence>
<dbReference type="KEGG" id="shr:100926039"/>
<evidence type="ECO:0000256" key="1">
    <source>
        <dbReference type="ARBA" id="ARBA00004162"/>
    </source>
</evidence>
<dbReference type="InParanoid" id="A0A7N4NTU4"/>
<dbReference type="Gene3D" id="2.60.40.10">
    <property type="entry name" value="Immunoglobulins"/>
    <property type="match status" value="2"/>
</dbReference>
<evidence type="ECO:0000313" key="14">
    <source>
        <dbReference type="Ensembl" id="ENSSHAP00000027689.1"/>
    </source>
</evidence>
<dbReference type="InterPro" id="IPR050412">
    <property type="entry name" value="Ig-like_Receptors_ImmuneReg"/>
</dbReference>
<keyword evidence="15" id="KW-1185">Reference proteome</keyword>
<dbReference type="PANTHER" id="PTHR11738">
    <property type="entry name" value="MHC CLASS I NK CELL RECEPTOR"/>
    <property type="match status" value="1"/>
</dbReference>
<keyword evidence="6 11" id="KW-1133">Transmembrane helix</keyword>
<dbReference type="GO" id="GO:0005886">
    <property type="term" value="C:plasma membrane"/>
    <property type="evidence" value="ECO:0007669"/>
    <property type="project" value="UniProtKB-SubCell"/>
</dbReference>
<gene>
    <name evidence="14" type="primary">LOC100926039</name>
</gene>
<evidence type="ECO:0000256" key="9">
    <source>
        <dbReference type="ARBA" id="ARBA00023180"/>
    </source>
</evidence>
<evidence type="ECO:0000256" key="3">
    <source>
        <dbReference type="ARBA" id="ARBA00022692"/>
    </source>
</evidence>
<proteinExistence type="predicted"/>
<dbReference type="Proteomes" id="UP000007648">
    <property type="component" value="Unassembled WGS sequence"/>
</dbReference>
<dbReference type="FunCoup" id="A0A7N4NTU4">
    <property type="interactions" value="112"/>
</dbReference>
<dbReference type="PROSITE" id="PS50835">
    <property type="entry name" value="IG_LIKE"/>
    <property type="match status" value="1"/>
</dbReference>
<keyword evidence="7 11" id="KW-0472">Membrane</keyword>
<evidence type="ECO:0000259" key="13">
    <source>
        <dbReference type="PROSITE" id="PS50835"/>
    </source>
</evidence>
<keyword evidence="9" id="KW-0325">Glycoprotein</keyword>
<dbReference type="AlphaFoldDB" id="A0A7N4NTU4"/>
<evidence type="ECO:0000256" key="10">
    <source>
        <dbReference type="ARBA" id="ARBA00023319"/>
    </source>
</evidence>
<dbReference type="GO" id="GO:0002764">
    <property type="term" value="P:immune response-regulating signaling pathway"/>
    <property type="evidence" value="ECO:0007669"/>
    <property type="project" value="TreeGrafter"/>
</dbReference>